<dbReference type="InterPro" id="IPR023214">
    <property type="entry name" value="HAD_sf"/>
</dbReference>
<dbReference type="InterPro" id="IPR010037">
    <property type="entry name" value="FkbH_domain"/>
</dbReference>
<dbReference type="EMBL" id="JH767136">
    <property type="protein sequence ID" value="EQC40285.1"/>
    <property type="molecule type" value="Genomic_DNA"/>
</dbReference>
<evidence type="ECO:0008006" key="3">
    <source>
        <dbReference type="Google" id="ProtNLM"/>
    </source>
</evidence>
<sequence length="714" mass="78660">MVGTVDVLVGATFAADALYSRIPFVFQNALPSVTATLQWMPYGQWRVLLPRPHVHTHRHCMTLLFLRTCDVQYDHPELRQAGPAPSTTDRMDEALALLASHMALNPSRHLVVVLCPSPPDTIPCSANDDDYLRAHMPAHATLVSDLRAVYGANDTFYNATLDLAMHNPYTHWMNNLLALQAARQICRVFRGPKKVLILDCDHTLWSGAIAEDGLAQIAITNAHAAFQRFLIERYAHGTLLCLCSKNISADVNTVLQQHPDMLLDLNTHIVSSRINHEPKADNIIAMLHELSLGMDSAVFFDDNALECAAVRAACPSLAVVHVPLVPKLTPNFAATVWALDANFSAVVTTAEDKARTAMYKRQLQAKRTSQDDTKVLAALGMHVEMQTVTSTTPTATLERIAQLCQRTNQFNLQTTATRTYTTVEQLQELATTATILYVSVTDKYGHYGLVGVAAWRCTDTTVHISLLLLSCRVLNRRVEHAMVQRIASDNPCKRLILVLEPTIRNAPIRMFLTQLTNSVGVEDPETRHVLYEAACNDVCAIYDEAPIVQQTLPASTESLVERAGEAGCPTVPLHCLADVTSFFAPLAVADALSSLETQAANVAKFRRLQREAVKLQVEHDTPIWTTNNITERQQCRQPGCAQEIPLTTQCSFVRCRTCCYQTQKLLERASTGAHPQARATASALLRTAGVEAGTAPTCTMHVNPRRAAKRSETA</sequence>
<dbReference type="OrthoDB" id="5334845at2759"/>
<keyword evidence="2" id="KW-1185">Reference proteome</keyword>
<proteinExistence type="predicted"/>
<dbReference type="Proteomes" id="UP000030762">
    <property type="component" value="Unassembled WGS sequence"/>
</dbReference>
<dbReference type="OMA" id="WEPTERN"/>
<protein>
    <recommendedName>
        <fullName evidence="3">FCP1 homology domain-containing protein</fullName>
    </recommendedName>
</protein>
<organism evidence="1 2">
    <name type="scientific">Saprolegnia diclina (strain VS20)</name>
    <dbReference type="NCBI Taxonomy" id="1156394"/>
    <lineage>
        <taxon>Eukaryota</taxon>
        <taxon>Sar</taxon>
        <taxon>Stramenopiles</taxon>
        <taxon>Oomycota</taxon>
        <taxon>Saprolegniomycetes</taxon>
        <taxon>Saprolegniales</taxon>
        <taxon>Saprolegniaceae</taxon>
        <taxon>Saprolegnia</taxon>
    </lineage>
</organism>
<dbReference type="InParanoid" id="T0R1R8"/>
<dbReference type="SUPFAM" id="SSF56784">
    <property type="entry name" value="HAD-like"/>
    <property type="match status" value="1"/>
</dbReference>
<dbReference type="eggNOG" id="ENOG502S07R">
    <property type="taxonomic scope" value="Eukaryota"/>
</dbReference>
<dbReference type="NCBIfam" id="TIGR01686">
    <property type="entry name" value="FkbH"/>
    <property type="match status" value="1"/>
</dbReference>
<dbReference type="InterPro" id="IPR036412">
    <property type="entry name" value="HAD-like_sf"/>
</dbReference>
<dbReference type="GeneID" id="19942914"/>
<evidence type="ECO:0000313" key="1">
    <source>
        <dbReference type="EMBL" id="EQC40285.1"/>
    </source>
</evidence>
<dbReference type="VEuPathDB" id="FungiDB:SDRG_02187"/>
<dbReference type="RefSeq" id="XP_008605984.1">
    <property type="nucleotide sequence ID" value="XM_008607762.1"/>
</dbReference>
<evidence type="ECO:0000313" key="2">
    <source>
        <dbReference type="Proteomes" id="UP000030762"/>
    </source>
</evidence>
<accession>T0R1R8</accession>
<dbReference type="Gene3D" id="3.40.50.1000">
    <property type="entry name" value="HAD superfamily/HAD-like"/>
    <property type="match status" value="1"/>
</dbReference>
<gene>
    <name evidence="1" type="ORF">SDRG_02187</name>
</gene>
<name>T0R1R8_SAPDV</name>
<dbReference type="InterPro" id="IPR010033">
    <property type="entry name" value="HAD_SF_ppase_IIIC"/>
</dbReference>
<dbReference type="NCBIfam" id="TIGR01681">
    <property type="entry name" value="HAD-SF-IIIC"/>
    <property type="match status" value="1"/>
</dbReference>
<dbReference type="AlphaFoldDB" id="T0R1R8"/>
<reference evidence="1 2" key="1">
    <citation type="submission" date="2012-04" db="EMBL/GenBank/DDBJ databases">
        <title>The Genome Sequence of Saprolegnia declina VS20.</title>
        <authorList>
            <consortium name="The Broad Institute Genome Sequencing Platform"/>
            <person name="Russ C."/>
            <person name="Nusbaum C."/>
            <person name="Tyler B."/>
            <person name="van West P."/>
            <person name="Dieguez-Uribeondo J."/>
            <person name="de Bruijn I."/>
            <person name="Tripathy S."/>
            <person name="Jiang R."/>
            <person name="Young S.K."/>
            <person name="Zeng Q."/>
            <person name="Gargeya S."/>
            <person name="Fitzgerald M."/>
            <person name="Haas B."/>
            <person name="Abouelleil A."/>
            <person name="Alvarado L."/>
            <person name="Arachchi H.M."/>
            <person name="Berlin A."/>
            <person name="Chapman S.B."/>
            <person name="Goldberg J."/>
            <person name="Griggs A."/>
            <person name="Gujja S."/>
            <person name="Hansen M."/>
            <person name="Howarth C."/>
            <person name="Imamovic A."/>
            <person name="Larimer J."/>
            <person name="McCowen C."/>
            <person name="Montmayeur A."/>
            <person name="Murphy C."/>
            <person name="Neiman D."/>
            <person name="Pearson M."/>
            <person name="Priest M."/>
            <person name="Roberts A."/>
            <person name="Saif S."/>
            <person name="Shea T."/>
            <person name="Sisk P."/>
            <person name="Sykes S."/>
            <person name="Wortman J."/>
            <person name="Nusbaum C."/>
            <person name="Birren B."/>
        </authorList>
    </citation>
    <scope>NUCLEOTIDE SEQUENCE [LARGE SCALE GENOMIC DNA]</scope>
    <source>
        <strain evidence="1 2">VS20</strain>
    </source>
</reference>